<dbReference type="PANTHER" id="PTHR47955">
    <property type="entry name" value="CYTOCHROME P450 FAMILY 71 PROTEIN"/>
    <property type="match status" value="1"/>
</dbReference>
<dbReference type="Proteomes" id="UP001632038">
    <property type="component" value="Unassembled WGS sequence"/>
</dbReference>
<keyword evidence="11" id="KW-0812">Transmembrane</keyword>
<dbReference type="Pfam" id="PF00067">
    <property type="entry name" value="p450"/>
    <property type="match status" value="1"/>
</dbReference>
<evidence type="ECO:0000256" key="8">
    <source>
        <dbReference type="ARBA" id="ARBA00023033"/>
    </source>
</evidence>
<sequence>MKNMVALEYLIFSLFSFILFIIVLQKWRPGTRNNVPPSPQKLPIIGNLHQLGTAPHRSFQSLSNRHGHLILLHFGRVPVLVASSAEAAREIMKTQDVIFSGRPRLSIPDRLMYGYRDVGFAPYGEYWRQVKSILVLQLLSNKRVQSFRRVREEETSAMVENIRKSGSSSLVVNLSTALISLTNDVACRVAFGRKYSDHGEDKMFKKILKEFIELIGAMSFRDYIPWLGWIDRVNGLDAKIDRVAKQFDTFLESVVQEHRDIGKLKHDNGEFDFVDILLEFQRENENSSPVEDDTIKALLLDMFAAGTDTTSTSLEWTIAELIKNSRTMKILQSEVRRVAGNKKEIDEDDLAKMTYLKAVIKESLRLHSPVPLLIVRESTRDTNVMGYDIKAGTRVMINAWAIARDPTLWEKPEEFRPERFLDSSIDFRGLHFELIPFGAGRRGCPGIAFAMAVNELGLAKLVHHFDFALPNGERKEDLDMSETCGMTVHKKLPLLVVTTTSHH</sequence>
<dbReference type="PANTHER" id="PTHR47955:SF15">
    <property type="entry name" value="CYTOCHROME P450 71A2-LIKE"/>
    <property type="match status" value="1"/>
</dbReference>
<dbReference type="PROSITE" id="PS00086">
    <property type="entry name" value="CYTOCHROME_P450"/>
    <property type="match status" value="1"/>
</dbReference>
<evidence type="ECO:0000313" key="12">
    <source>
        <dbReference type="EMBL" id="KAL3642303.1"/>
    </source>
</evidence>
<comment type="similarity">
    <text evidence="3 10">Belongs to the cytochrome P450 family.</text>
</comment>
<dbReference type="GO" id="GO:0016020">
    <property type="term" value="C:membrane"/>
    <property type="evidence" value="ECO:0007669"/>
    <property type="project" value="UniProtKB-SubCell"/>
</dbReference>
<comment type="cofactor">
    <cofactor evidence="1 9">
        <name>heme</name>
        <dbReference type="ChEBI" id="CHEBI:30413"/>
    </cofactor>
</comment>
<dbReference type="CDD" id="cd11072">
    <property type="entry name" value="CYP71-like"/>
    <property type="match status" value="1"/>
</dbReference>
<keyword evidence="11" id="KW-1133">Transmembrane helix</keyword>
<dbReference type="PRINTS" id="PR00385">
    <property type="entry name" value="P450"/>
</dbReference>
<dbReference type="GO" id="GO:0004497">
    <property type="term" value="F:monooxygenase activity"/>
    <property type="evidence" value="ECO:0007669"/>
    <property type="project" value="UniProtKB-KW"/>
</dbReference>
<evidence type="ECO:0000256" key="9">
    <source>
        <dbReference type="PIRSR" id="PIRSR602401-1"/>
    </source>
</evidence>
<evidence type="ECO:0000256" key="6">
    <source>
        <dbReference type="ARBA" id="ARBA00023002"/>
    </source>
</evidence>
<keyword evidence="5 9" id="KW-0479">Metal-binding</keyword>
<keyword evidence="13" id="KW-1185">Reference proteome</keyword>
<evidence type="ECO:0000256" key="2">
    <source>
        <dbReference type="ARBA" id="ARBA00004167"/>
    </source>
</evidence>
<evidence type="ECO:0000256" key="7">
    <source>
        <dbReference type="ARBA" id="ARBA00023004"/>
    </source>
</evidence>
<comment type="caution">
    <text evidence="12">The sequence shown here is derived from an EMBL/GenBank/DDBJ whole genome shotgun (WGS) entry which is preliminary data.</text>
</comment>
<evidence type="ECO:0000256" key="11">
    <source>
        <dbReference type="SAM" id="Phobius"/>
    </source>
</evidence>
<gene>
    <name evidence="12" type="ORF">CASFOL_013118</name>
</gene>
<evidence type="ECO:0000256" key="3">
    <source>
        <dbReference type="ARBA" id="ARBA00010617"/>
    </source>
</evidence>
<keyword evidence="4 9" id="KW-0349">Heme</keyword>
<feature type="binding site" description="axial binding residue" evidence="9">
    <location>
        <position position="444"/>
    </location>
    <ligand>
        <name>heme</name>
        <dbReference type="ChEBI" id="CHEBI:30413"/>
    </ligand>
    <ligandPart>
        <name>Fe</name>
        <dbReference type="ChEBI" id="CHEBI:18248"/>
    </ligandPart>
</feature>
<protein>
    <recommendedName>
        <fullName evidence="14">Cytochrome P450</fullName>
    </recommendedName>
</protein>
<name>A0ABD3DJK8_9LAMI</name>
<keyword evidence="6 10" id="KW-0560">Oxidoreductase</keyword>
<reference evidence="13" key="1">
    <citation type="journal article" date="2024" name="IScience">
        <title>Strigolactones Initiate the Formation of Haustorium-like Structures in Castilleja.</title>
        <authorList>
            <person name="Buerger M."/>
            <person name="Peterson D."/>
            <person name="Chory J."/>
        </authorList>
    </citation>
    <scope>NUCLEOTIDE SEQUENCE [LARGE SCALE GENOMIC DNA]</scope>
</reference>
<dbReference type="GO" id="GO:0046872">
    <property type="term" value="F:metal ion binding"/>
    <property type="evidence" value="ECO:0007669"/>
    <property type="project" value="UniProtKB-KW"/>
</dbReference>
<dbReference type="SUPFAM" id="SSF48264">
    <property type="entry name" value="Cytochrome P450"/>
    <property type="match status" value="1"/>
</dbReference>
<dbReference type="InterPro" id="IPR002401">
    <property type="entry name" value="Cyt_P450_E_grp-I"/>
</dbReference>
<accession>A0ABD3DJK8</accession>
<dbReference type="Gene3D" id="1.10.630.10">
    <property type="entry name" value="Cytochrome P450"/>
    <property type="match status" value="1"/>
</dbReference>
<dbReference type="AlphaFoldDB" id="A0ABD3DJK8"/>
<dbReference type="InterPro" id="IPR017972">
    <property type="entry name" value="Cyt_P450_CS"/>
</dbReference>
<organism evidence="12 13">
    <name type="scientific">Castilleja foliolosa</name>
    <dbReference type="NCBI Taxonomy" id="1961234"/>
    <lineage>
        <taxon>Eukaryota</taxon>
        <taxon>Viridiplantae</taxon>
        <taxon>Streptophyta</taxon>
        <taxon>Embryophyta</taxon>
        <taxon>Tracheophyta</taxon>
        <taxon>Spermatophyta</taxon>
        <taxon>Magnoliopsida</taxon>
        <taxon>eudicotyledons</taxon>
        <taxon>Gunneridae</taxon>
        <taxon>Pentapetalae</taxon>
        <taxon>asterids</taxon>
        <taxon>lamiids</taxon>
        <taxon>Lamiales</taxon>
        <taxon>Orobanchaceae</taxon>
        <taxon>Pedicularideae</taxon>
        <taxon>Castillejinae</taxon>
        <taxon>Castilleja</taxon>
    </lineage>
</organism>
<keyword evidence="11" id="KW-0472">Membrane</keyword>
<evidence type="ECO:0000256" key="10">
    <source>
        <dbReference type="RuleBase" id="RU000461"/>
    </source>
</evidence>
<dbReference type="EMBL" id="JAVIJP010000016">
    <property type="protein sequence ID" value="KAL3642303.1"/>
    <property type="molecule type" value="Genomic_DNA"/>
</dbReference>
<proteinExistence type="inferred from homology"/>
<feature type="transmembrane region" description="Helical" evidence="11">
    <location>
        <begin position="6"/>
        <end position="24"/>
    </location>
</feature>
<dbReference type="PRINTS" id="PR00463">
    <property type="entry name" value="EP450I"/>
</dbReference>
<keyword evidence="8 10" id="KW-0503">Monooxygenase</keyword>
<dbReference type="InterPro" id="IPR001128">
    <property type="entry name" value="Cyt_P450"/>
</dbReference>
<evidence type="ECO:0000313" key="13">
    <source>
        <dbReference type="Proteomes" id="UP001632038"/>
    </source>
</evidence>
<evidence type="ECO:0000256" key="1">
    <source>
        <dbReference type="ARBA" id="ARBA00001971"/>
    </source>
</evidence>
<dbReference type="FunFam" id="1.10.630.10:FF:000011">
    <property type="entry name" value="Cytochrome P450 83B1"/>
    <property type="match status" value="1"/>
</dbReference>
<comment type="subcellular location">
    <subcellularLocation>
        <location evidence="2">Membrane</location>
        <topology evidence="2">Single-pass membrane protein</topology>
    </subcellularLocation>
</comment>
<keyword evidence="7 9" id="KW-0408">Iron</keyword>
<evidence type="ECO:0000256" key="4">
    <source>
        <dbReference type="ARBA" id="ARBA00022617"/>
    </source>
</evidence>
<dbReference type="InterPro" id="IPR036396">
    <property type="entry name" value="Cyt_P450_sf"/>
</dbReference>
<evidence type="ECO:0008006" key="14">
    <source>
        <dbReference type="Google" id="ProtNLM"/>
    </source>
</evidence>
<evidence type="ECO:0000256" key="5">
    <source>
        <dbReference type="ARBA" id="ARBA00022723"/>
    </source>
</evidence>